<dbReference type="AlphaFoldDB" id="A0AAV5LX95"/>
<dbReference type="Proteomes" id="UP001054252">
    <property type="component" value="Unassembled WGS sequence"/>
</dbReference>
<evidence type="ECO:0000313" key="1">
    <source>
        <dbReference type="EMBL" id="GKV41373.1"/>
    </source>
</evidence>
<accession>A0AAV5LX95</accession>
<protein>
    <submittedName>
        <fullName evidence="1">Uncharacterized protein</fullName>
    </submittedName>
</protein>
<keyword evidence="2" id="KW-1185">Reference proteome</keyword>
<gene>
    <name evidence="1" type="ORF">SLEP1_g48916</name>
</gene>
<proteinExistence type="predicted"/>
<reference evidence="1 2" key="1">
    <citation type="journal article" date="2021" name="Commun. Biol.">
        <title>The genome of Shorea leprosula (Dipterocarpaceae) highlights the ecological relevance of drought in aseasonal tropical rainforests.</title>
        <authorList>
            <person name="Ng K.K.S."/>
            <person name="Kobayashi M.J."/>
            <person name="Fawcett J.A."/>
            <person name="Hatakeyama M."/>
            <person name="Paape T."/>
            <person name="Ng C.H."/>
            <person name="Ang C.C."/>
            <person name="Tnah L.H."/>
            <person name="Lee C.T."/>
            <person name="Nishiyama T."/>
            <person name="Sese J."/>
            <person name="O'Brien M.J."/>
            <person name="Copetti D."/>
            <person name="Mohd Noor M.I."/>
            <person name="Ong R.C."/>
            <person name="Putra M."/>
            <person name="Sireger I.Z."/>
            <person name="Indrioko S."/>
            <person name="Kosugi Y."/>
            <person name="Izuno A."/>
            <person name="Isagi Y."/>
            <person name="Lee S.L."/>
            <person name="Shimizu K.K."/>
        </authorList>
    </citation>
    <scope>NUCLEOTIDE SEQUENCE [LARGE SCALE GENOMIC DNA]</scope>
    <source>
        <strain evidence="1">214</strain>
    </source>
</reference>
<comment type="caution">
    <text evidence="1">The sequence shown here is derived from an EMBL/GenBank/DDBJ whole genome shotgun (WGS) entry which is preliminary data.</text>
</comment>
<evidence type="ECO:0000313" key="2">
    <source>
        <dbReference type="Proteomes" id="UP001054252"/>
    </source>
</evidence>
<organism evidence="1 2">
    <name type="scientific">Rubroshorea leprosula</name>
    <dbReference type="NCBI Taxonomy" id="152421"/>
    <lineage>
        <taxon>Eukaryota</taxon>
        <taxon>Viridiplantae</taxon>
        <taxon>Streptophyta</taxon>
        <taxon>Embryophyta</taxon>
        <taxon>Tracheophyta</taxon>
        <taxon>Spermatophyta</taxon>
        <taxon>Magnoliopsida</taxon>
        <taxon>eudicotyledons</taxon>
        <taxon>Gunneridae</taxon>
        <taxon>Pentapetalae</taxon>
        <taxon>rosids</taxon>
        <taxon>malvids</taxon>
        <taxon>Malvales</taxon>
        <taxon>Dipterocarpaceae</taxon>
        <taxon>Rubroshorea</taxon>
    </lineage>
</organism>
<dbReference type="EMBL" id="BPVZ01000149">
    <property type="protein sequence ID" value="GKV41373.1"/>
    <property type="molecule type" value="Genomic_DNA"/>
</dbReference>
<name>A0AAV5LX95_9ROSI</name>
<sequence length="33" mass="3870">MARIFFGLREEFQGNPSSLFLLGNSRVLFFPMF</sequence>